<evidence type="ECO:0000256" key="4">
    <source>
        <dbReference type="ARBA" id="ARBA00022496"/>
    </source>
</evidence>
<dbReference type="RefSeq" id="WP_316968439.1">
    <property type="nucleotide sequence ID" value="NZ_JARFPL010000009.1"/>
</dbReference>
<evidence type="ECO:0000256" key="11">
    <source>
        <dbReference type="ARBA" id="ARBA00038307"/>
    </source>
</evidence>
<evidence type="ECO:0000256" key="5">
    <source>
        <dbReference type="ARBA" id="ARBA00022505"/>
    </source>
</evidence>
<dbReference type="PROSITE" id="PS00211">
    <property type="entry name" value="ABC_TRANSPORTER_1"/>
    <property type="match status" value="1"/>
</dbReference>
<evidence type="ECO:0000256" key="1">
    <source>
        <dbReference type="ARBA" id="ARBA00004202"/>
    </source>
</evidence>
<comment type="catalytic activity">
    <reaction evidence="15">
        <text>tungstate(in) + ATP + H2O = tungstate(out) + ADP + phosphate + H(+)</text>
        <dbReference type="Rhea" id="RHEA:35027"/>
        <dbReference type="ChEBI" id="CHEBI:15377"/>
        <dbReference type="ChEBI" id="CHEBI:15378"/>
        <dbReference type="ChEBI" id="CHEBI:30616"/>
        <dbReference type="ChEBI" id="CHEBI:43474"/>
        <dbReference type="ChEBI" id="CHEBI:46502"/>
        <dbReference type="ChEBI" id="CHEBI:456216"/>
        <dbReference type="EC" id="7.3.2.6"/>
    </reaction>
</comment>
<evidence type="ECO:0000256" key="8">
    <source>
        <dbReference type="ARBA" id="ARBA00023004"/>
    </source>
</evidence>
<dbReference type="Proteomes" id="UP001215956">
    <property type="component" value="Unassembled WGS sequence"/>
</dbReference>
<keyword evidence="10" id="KW-0472">Membrane</keyword>
<evidence type="ECO:0000256" key="6">
    <source>
        <dbReference type="ARBA" id="ARBA00022741"/>
    </source>
</evidence>
<dbReference type="EMBL" id="JARFPL010000009">
    <property type="protein sequence ID" value="MDF0592732.1"/>
    <property type="molecule type" value="Genomic_DNA"/>
</dbReference>
<dbReference type="PANTHER" id="PTHR42781">
    <property type="entry name" value="SPERMIDINE/PUTRESCINE IMPORT ATP-BINDING PROTEIN POTA"/>
    <property type="match status" value="1"/>
</dbReference>
<dbReference type="PANTHER" id="PTHR42781:SF4">
    <property type="entry name" value="SPERMIDINE_PUTRESCINE IMPORT ATP-BINDING PROTEIN POTA"/>
    <property type="match status" value="1"/>
</dbReference>
<dbReference type="CDD" id="cd03259">
    <property type="entry name" value="ABC_Carb_Solutes_like"/>
    <property type="match status" value="1"/>
</dbReference>
<keyword evidence="7 17" id="KW-0067">ATP-binding</keyword>
<gene>
    <name evidence="17" type="ORF">P0O24_03950</name>
</gene>
<keyword evidence="5" id="KW-0500">Molybdenum</keyword>
<dbReference type="InterPro" id="IPR017871">
    <property type="entry name" value="ABC_transporter-like_CS"/>
</dbReference>
<dbReference type="EC" id="7.3.2.6" evidence="13"/>
<dbReference type="InterPro" id="IPR050093">
    <property type="entry name" value="ABC_SmlMolc_Importer"/>
</dbReference>
<dbReference type="InterPro" id="IPR003593">
    <property type="entry name" value="AAA+_ATPase"/>
</dbReference>
<evidence type="ECO:0000256" key="12">
    <source>
        <dbReference type="ARBA" id="ARBA00038781"/>
    </source>
</evidence>
<keyword evidence="8" id="KW-0408">Iron</keyword>
<comment type="similarity">
    <text evidence="11">Belongs to the ABC transporter superfamily. Sulfate/tungstate importer (TC 3.A.1.6) family.</text>
</comment>
<keyword evidence="4" id="KW-0410">Iron transport</keyword>
<dbReference type="SMART" id="SM00382">
    <property type="entry name" value="AAA"/>
    <property type="match status" value="1"/>
</dbReference>
<dbReference type="SUPFAM" id="SSF52540">
    <property type="entry name" value="P-loop containing nucleoside triphosphate hydrolases"/>
    <property type="match status" value="1"/>
</dbReference>
<dbReference type="InterPro" id="IPR003439">
    <property type="entry name" value="ABC_transporter-like_ATP-bd"/>
</dbReference>
<dbReference type="Pfam" id="PF00005">
    <property type="entry name" value="ABC_tran"/>
    <property type="match status" value="1"/>
</dbReference>
<reference evidence="17 18" key="1">
    <citation type="submission" date="2023-03" db="EMBL/GenBank/DDBJ databases">
        <title>Whole genome sequencing of Methanotrichaceae archaeon M04Ac.</title>
        <authorList>
            <person name="Khomyakova M.A."/>
            <person name="Merkel A.Y."/>
            <person name="Slobodkin A.I."/>
        </authorList>
    </citation>
    <scope>NUCLEOTIDE SEQUENCE [LARGE SCALE GENOMIC DNA]</scope>
    <source>
        <strain evidence="17 18">M04Ac</strain>
    </source>
</reference>
<dbReference type="PROSITE" id="PS50893">
    <property type="entry name" value="ABC_TRANSPORTER_2"/>
    <property type="match status" value="1"/>
</dbReference>
<name>A0ABT5XDF8_9EURY</name>
<dbReference type="GO" id="GO:0005524">
    <property type="term" value="F:ATP binding"/>
    <property type="evidence" value="ECO:0007669"/>
    <property type="project" value="UniProtKB-KW"/>
</dbReference>
<keyword evidence="2" id="KW-0813">Transport</keyword>
<proteinExistence type="inferred from homology"/>
<dbReference type="InterPro" id="IPR027417">
    <property type="entry name" value="P-loop_NTPase"/>
</dbReference>
<keyword evidence="3" id="KW-1003">Cell membrane</keyword>
<evidence type="ECO:0000256" key="14">
    <source>
        <dbReference type="ARBA" id="ARBA00041133"/>
    </source>
</evidence>
<evidence type="ECO:0000256" key="7">
    <source>
        <dbReference type="ARBA" id="ARBA00022840"/>
    </source>
</evidence>
<feature type="domain" description="ABC transporter" evidence="16">
    <location>
        <begin position="1"/>
        <end position="235"/>
    </location>
</feature>
<evidence type="ECO:0000256" key="9">
    <source>
        <dbReference type="ARBA" id="ARBA00023065"/>
    </source>
</evidence>
<keyword evidence="18" id="KW-1185">Reference proteome</keyword>
<evidence type="ECO:0000313" key="18">
    <source>
        <dbReference type="Proteomes" id="UP001215956"/>
    </source>
</evidence>
<evidence type="ECO:0000313" key="17">
    <source>
        <dbReference type="EMBL" id="MDF0592732.1"/>
    </source>
</evidence>
<keyword evidence="9" id="KW-0406">Ion transport</keyword>
<comment type="subunit">
    <text evidence="12">The complex is composed of two ATP-binding proteins (WtpC), two transmembrane proteins (WtpB) and a solute-binding protein (WtpA).</text>
</comment>
<comment type="subcellular location">
    <subcellularLocation>
        <location evidence="1">Cell membrane</location>
        <topology evidence="1">Peripheral membrane protein</topology>
    </subcellularLocation>
</comment>
<comment type="caution">
    <text evidence="17">The sequence shown here is derived from an EMBL/GenBank/DDBJ whole genome shotgun (WGS) entry which is preliminary data.</text>
</comment>
<dbReference type="Gene3D" id="3.40.50.300">
    <property type="entry name" value="P-loop containing nucleotide triphosphate hydrolases"/>
    <property type="match status" value="1"/>
</dbReference>
<dbReference type="InterPro" id="IPR015853">
    <property type="entry name" value="ABC_transpr_FbpC"/>
</dbReference>
<evidence type="ECO:0000259" key="16">
    <source>
        <dbReference type="PROSITE" id="PS50893"/>
    </source>
</evidence>
<evidence type="ECO:0000256" key="15">
    <source>
        <dbReference type="ARBA" id="ARBA00047936"/>
    </source>
</evidence>
<protein>
    <recommendedName>
        <fullName evidence="14">Molybdate/tungstate import ATP-binding protein WtpC</fullName>
        <ecNumber evidence="13">7.3.2.6</ecNumber>
    </recommendedName>
</protein>
<accession>A0ABT5XDF8</accession>
<organism evidence="17 18">
    <name type="scientific">Candidatus Methanocrinis alkalitolerans</name>
    <dbReference type="NCBI Taxonomy" id="3033395"/>
    <lineage>
        <taxon>Archaea</taxon>
        <taxon>Methanobacteriati</taxon>
        <taxon>Methanobacteriota</taxon>
        <taxon>Stenosarchaea group</taxon>
        <taxon>Methanomicrobia</taxon>
        <taxon>Methanotrichales</taxon>
        <taxon>Methanotrichaceae</taxon>
        <taxon>Methanocrinis</taxon>
    </lineage>
</organism>
<sequence length="242" mass="27233">MLEIDVKKKLRDFDLELNIKISRGEILMLVGENGCGKTTLLNMIAGLIEPDEGTIALDGRPLFDSSIEIDIAPERRRIGYVFQSYALFPHMSVYENVAFGLRTRNLSRREIELLVRDHLTDTGLWEIRNARAMKISGGQKQRVALARALIIEPDILLLDEPLSSLDIRKQAEMRKDLREKLLSYGVPSIMVTHDLRDVACIGDRACLMERGKIAMAGRAEGVMSWASIHAEIDGEDRGSLMK</sequence>
<evidence type="ECO:0000256" key="3">
    <source>
        <dbReference type="ARBA" id="ARBA00022475"/>
    </source>
</evidence>
<keyword evidence="6" id="KW-0547">Nucleotide-binding</keyword>
<evidence type="ECO:0000256" key="10">
    <source>
        <dbReference type="ARBA" id="ARBA00023136"/>
    </source>
</evidence>
<evidence type="ECO:0000256" key="13">
    <source>
        <dbReference type="ARBA" id="ARBA00039025"/>
    </source>
</evidence>
<evidence type="ECO:0000256" key="2">
    <source>
        <dbReference type="ARBA" id="ARBA00022448"/>
    </source>
</evidence>